<feature type="region of interest" description="Disordered" evidence="6">
    <location>
        <begin position="111"/>
        <end position="134"/>
    </location>
</feature>
<evidence type="ECO:0000256" key="1">
    <source>
        <dbReference type="ARBA" id="ARBA00004613"/>
    </source>
</evidence>
<keyword evidence="5" id="KW-0527">Neuropeptide</keyword>
<evidence type="ECO:0000256" key="5">
    <source>
        <dbReference type="ARBA" id="ARBA00023320"/>
    </source>
</evidence>
<evidence type="ECO:0000256" key="2">
    <source>
        <dbReference type="ARBA" id="ARBA00007604"/>
    </source>
</evidence>
<reference evidence="8" key="1">
    <citation type="submission" date="2021-04" db="EMBL/GenBank/DDBJ databases">
        <authorList>
            <consortium name="Molecular Ecology Group"/>
        </authorList>
    </citation>
    <scope>NUCLEOTIDE SEQUENCE</scope>
</reference>
<comment type="similarity">
    <text evidence="2">Belongs to the molluscan ELH family.</text>
</comment>
<accession>A0A8S3YS24</accession>
<evidence type="ECO:0000256" key="3">
    <source>
        <dbReference type="ARBA" id="ARBA00022525"/>
    </source>
</evidence>
<dbReference type="EMBL" id="CAJHNH020000669">
    <property type="protein sequence ID" value="CAG5119218.1"/>
    <property type="molecule type" value="Genomic_DNA"/>
</dbReference>
<protein>
    <submittedName>
        <fullName evidence="8">Uncharacterized protein</fullName>
    </submittedName>
</protein>
<sequence length="215" mass="24262">MEKHSAVLIACLLSCLLWSTSAMPVPTSEVMKAPVPSLSEVTGNESEQGYLLPANSNPYLNSNADNLVTRKDEAEDASDDAVILRHLAETRTNRDGKSLIQKEKRRLRLMKRRESGNRKTLAEQESQRHSLHKREAEYRDRRTWSISNALSVLTDMVVETQQRRLAEEREAMKRRLLELGKRSGDSSAGKIDTLNRKEQDIVSFLQAALSSAESN</sequence>
<proteinExistence type="inferred from homology"/>
<evidence type="ECO:0000313" key="8">
    <source>
        <dbReference type="EMBL" id="CAG5119218.1"/>
    </source>
</evidence>
<evidence type="ECO:0000256" key="6">
    <source>
        <dbReference type="SAM" id="MobiDB-lite"/>
    </source>
</evidence>
<dbReference type="GO" id="GO:0005179">
    <property type="term" value="F:hormone activity"/>
    <property type="evidence" value="ECO:0007669"/>
    <property type="project" value="InterPro"/>
</dbReference>
<comment type="caution">
    <text evidence="8">The sequence shown here is derived from an EMBL/GenBank/DDBJ whole genome shotgun (WGS) entry which is preliminary data.</text>
</comment>
<gene>
    <name evidence="8" type="ORF">CUNI_LOCUS4776</name>
</gene>
<evidence type="ECO:0000313" key="9">
    <source>
        <dbReference type="Proteomes" id="UP000678393"/>
    </source>
</evidence>
<feature type="chain" id="PRO_5035816141" evidence="7">
    <location>
        <begin position="23"/>
        <end position="215"/>
    </location>
</feature>
<dbReference type="InterPro" id="IPR003424">
    <property type="entry name" value="ELH"/>
</dbReference>
<dbReference type="Pfam" id="PF02323">
    <property type="entry name" value="ELH"/>
    <property type="match status" value="1"/>
</dbReference>
<feature type="compositionally biased region" description="Basic and acidic residues" evidence="6">
    <location>
        <begin position="112"/>
        <end position="134"/>
    </location>
</feature>
<name>A0A8S3YS24_9EUPU</name>
<keyword evidence="7" id="KW-0732">Signal</keyword>
<dbReference type="Proteomes" id="UP000678393">
    <property type="component" value="Unassembled WGS sequence"/>
</dbReference>
<organism evidence="8 9">
    <name type="scientific">Candidula unifasciata</name>
    <dbReference type="NCBI Taxonomy" id="100452"/>
    <lineage>
        <taxon>Eukaryota</taxon>
        <taxon>Metazoa</taxon>
        <taxon>Spiralia</taxon>
        <taxon>Lophotrochozoa</taxon>
        <taxon>Mollusca</taxon>
        <taxon>Gastropoda</taxon>
        <taxon>Heterobranchia</taxon>
        <taxon>Euthyneura</taxon>
        <taxon>Panpulmonata</taxon>
        <taxon>Eupulmonata</taxon>
        <taxon>Stylommatophora</taxon>
        <taxon>Helicina</taxon>
        <taxon>Helicoidea</taxon>
        <taxon>Geomitridae</taxon>
        <taxon>Candidula</taxon>
    </lineage>
</organism>
<comment type="subcellular location">
    <subcellularLocation>
        <location evidence="1">Secreted</location>
    </subcellularLocation>
</comment>
<keyword evidence="9" id="KW-1185">Reference proteome</keyword>
<keyword evidence="3" id="KW-0964">Secreted</keyword>
<dbReference type="GO" id="GO:0005576">
    <property type="term" value="C:extracellular region"/>
    <property type="evidence" value="ECO:0007669"/>
    <property type="project" value="UniProtKB-SubCell"/>
</dbReference>
<keyword evidence="4" id="KW-0027">Amidation</keyword>
<dbReference type="GO" id="GO:0007218">
    <property type="term" value="P:neuropeptide signaling pathway"/>
    <property type="evidence" value="ECO:0007669"/>
    <property type="project" value="UniProtKB-KW"/>
</dbReference>
<feature type="signal peptide" evidence="7">
    <location>
        <begin position="1"/>
        <end position="22"/>
    </location>
</feature>
<evidence type="ECO:0000256" key="7">
    <source>
        <dbReference type="SAM" id="SignalP"/>
    </source>
</evidence>
<dbReference type="AlphaFoldDB" id="A0A8S3YS24"/>
<evidence type="ECO:0000256" key="4">
    <source>
        <dbReference type="ARBA" id="ARBA00022815"/>
    </source>
</evidence>